<dbReference type="Gene3D" id="3.30.565.10">
    <property type="entry name" value="Histidine kinase-like ATPase, C-terminal domain"/>
    <property type="match status" value="1"/>
</dbReference>
<feature type="domain" description="PAC" evidence="16">
    <location>
        <begin position="338"/>
        <end position="389"/>
    </location>
</feature>
<dbReference type="Proteomes" id="UP000019141">
    <property type="component" value="Unassembled WGS sequence"/>
</dbReference>
<sequence>MPTFGLQRKLSFAFTVLVLGLILSHLIVFENRYRNSIVAQVEKRGTTIAEHLAAVSRNSLTTYNWTALSQDVNNVSSDSDVLYAIILQHDNKVAAHSERPDLRGEFLPSDPVHQKAIETDVTLTQYVPRGPDVPSDYYDVAAPIFVADKLKWGTVRVGLSLQDMHKEIRTTRREIFLVGGLGGLLSLLAVAWLAGRIAAPIQDLTEGTQAIARGELQHVIPVRTRDEIAVLARNFNHMTSEVGKHRTAIENTNRELDQKVNELSVMANYNATILASMTSGLITLDLEGLFEAMNETAESILGFDLATVKGGHYSELMTADSLFGQIIERALQSQAPINVPRLEFIRLDGAAVPLRLRTAMRHDQGQTFGLLIIFEDLSPVQELERRLRHADRLAAVGQVTAGLAHEIKNPLTSVRAFVQLVRQKHNDAKFIEQFDRIVLHEVDRINSIIEELLDVTRSRPLQPRPMDMLDLLGRVAEVYTEMMVQQSISLEMDWPPKLPSINADPEQLQRAFGNLVLNAIEAMPEGGALGIVCRTAPKSIADIVSSDAAATRGTTEYEPYATDVEVTVRDTGVGIPPEQLDDLFTPFFTTKRKGTGLGLALTHKIIEEHGGSIQIASELKKGTAVTVRLPAAATVS</sequence>
<proteinExistence type="predicted"/>
<evidence type="ECO:0000259" key="15">
    <source>
        <dbReference type="PROSITE" id="PS50109"/>
    </source>
</evidence>
<keyword evidence="11 14" id="KW-1133">Transmembrane helix</keyword>
<evidence type="ECO:0000256" key="13">
    <source>
        <dbReference type="ARBA" id="ARBA00023136"/>
    </source>
</evidence>
<dbReference type="SMART" id="SM00091">
    <property type="entry name" value="PAS"/>
    <property type="match status" value="1"/>
</dbReference>
<dbReference type="SMART" id="SM00304">
    <property type="entry name" value="HAMP"/>
    <property type="match status" value="1"/>
</dbReference>
<dbReference type="CDD" id="cd00082">
    <property type="entry name" value="HisKA"/>
    <property type="match status" value="1"/>
</dbReference>
<keyword evidence="13 14" id="KW-0472">Membrane</keyword>
<dbReference type="Pfam" id="PF00672">
    <property type="entry name" value="HAMP"/>
    <property type="match status" value="1"/>
</dbReference>
<dbReference type="Pfam" id="PF00512">
    <property type="entry name" value="HisKA"/>
    <property type="match status" value="1"/>
</dbReference>
<organism evidence="18 19">
    <name type="scientific">Entotheonella factor</name>
    <dbReference type="NCBI Taxonomy" id="1429438"/>
    <lineage>
        <taxon>Bacteria</taxon>
        <taxon>Pseudomonadati</taxon>
        <taxon>Nitrospinota/Tectimicrobiota group</taxon>
        <taxon>Candidatus Tectimicrobiota</taxon>
        <taxon>Candidatus Entotheonellia</taxon>
        <taxon>Candidatus Entotheonellales</taxon>
        <taxon>Candidatus Entotheonellaceae</taxon>
        <taxon>Candidatus Entotheonella</taxon>
    </lineage>
</organism>
<keyword evidence="12" id="KW-0902">Two-component regulatory system</keyword>
<keyword evidence="8" id="KW-0547">Nucleotide-binding</keyword>
<evidence type="ECO:0000256" key="5">
    <source>
        <dbReference type="ARBA" id="ARBA00022553"/>
    </source>
</evidence>
<dbReference type="SUPFAM" id="SSF55785">
    <property type="entry name" value="PYP-like sensor domain (PAS domain)"/>
    <property type="match status" value="1"/>
</dbReference>
<dbReference type="GO" id="GO:0005886">
    <property type="term" value="C:plasma membrane"/>
    <property type="evidence" value="ECO:0007669"/>
    <property type="project" value="UniProtKB-SubCell"/>
</dbReference>
<dbReference type="GO" id="GO:0000155">
    <property type="term" value="F:phosphorelay sensor kinase activity"/>
    <property type="evidence" value="ECO:0007669"/>
    <property type="project" value="InterPro"/>
</dbReference>
<evidence type="ECO:0000256" key="3">
    <source>
        <dbReference type="ARBA" id="ARBA00012438"/>
    </source>
</evidence>
<dbReference type="PANTHER" id="PTHR43065:SF10">
    <property type="entry name" value="PEROXIDE STRESS-ACTIVATED HISTIDINE KINASE MAK3"/>
    <property type="match status" value="1"/>
</dbReference>
<evidence type="ECO:0000259" key="16">
    <source>
        <dbReference type="PROSITE" id="PS50113"/>
    </source>
</evidence>
<dbReference type="EC" id="2.7.13.3" evidence="3"/>
<evidence type="ECO:0000256" key="2">
    <source>
        <dbReference type="ARBA" id="ARBA00004651"/>
    </source>
</evidence>
<dbReference type="CDD" id="cd06225">
    <property type="entry name" value="HAMP"/>
    <property type="match status" value="1"/>
</dbReference>
<dbReference type="PANTHER" id="PTHR43065">
    <property type="entry name" value="SENSOR HISTIDINE KINASE"/>
    <property type="match status" value="1"/>
</dbReference>
<evidence type="ECO:0000256" key="8">
    <source>
        <dbReference type="ARBA" id="ARBA00022741"/>
    </source>
</evidence>
<dbReference type="InterPro" id="IPR036890">
    <property type="entry name" value="HATPase_C_sf"/>
</dbReference>
<accession>W4LW05</accession>
<feature type="domain" description="Histidine kinase" evidence="15">
    <location>
        <begin position="402"/>
        <end position="633"/>
    </location>
</feature>
<dbReference type="InterPro" id="IPR035965">
    <property type="entry name" value="PAS-like_dom_sf"/>
</dbReference>
<keyword evidence="7 14" id="KW-0812">Transmembrane</keyword>
<dbReference type="AlphaFoldDB" id="W4LW05"/>
<dbReference type="PROSITE" id="PS50885">
    <property type="entry name" value="HAMP"/>
    <property type="match status" value="1"/>
</dbReference>
<evidence type="ECO:0000313" key="18">
    <source>
        <dbReference type="EMBL" id="ETX02085.1"/>
    </source>
</evidence>
<keyword evidence="5" id="KW-0597">Phosphoprotein</keyword>
<evidence type="ECO:0000256" key="11">
    <source>
        <dbReference type="ARBA" id="ARBA00022989"/>
    </source>
</evidence>
<evidence type="ECO:0000313" key="19">
    <source>
        <dbReference type="Proteomes" id="UP000019141"/>
    </source>
</evidence>
<keyword evidence="10" id="KW-0067">ATP-binding</keyword>
<dbReference type="SUPFAM" id="SSF158472">
    <property type="entry name" value="HAMP domain-like"/>
    <property type="match status" value="1"/>
</dbReference>
<dbReference type="InterPro" id="IPR036097">
    <property type="entry name" value="HisK_dim/P_sf"/>
</dbReference>
<keyword evidence="9" id="KW-0418">Kinase</keyword>
<dbReference type="PROSITE" id="PS50109">
    <property type="entry name" value="HIS_KIN"/>
    <property type="match status" value="1"/>
</dbReference>
<protein>
    <recommendedName>
        <fullName evidence="3">histidine kinase</fullName>
        <ecNumber evidence="3">2.7.13.3</ecNumber>
    </recommendedName>
</protein>
<dbReference type="GO" id="GO:0005524">
    <property type="term" value="F:ATP binding"/>
    <property type="evidence" value="ECO:0007669"/>
    <property type="project" value="UniProtKB-KW"/>
</dbReference>
<dbReference type="InterPro" id="IPR000700">
    <property type="entry name" value="PAS-assoc_C"/>
</dbReference>
<gene>
    <name evidence="18" type="ORF">ETSY1_04885</name>
</gene>
<dbReference type="GO" id="GO:0006355">
    <property type="term" value="P:regulation of DNA-templated transcription"/>
    <property type="evidence" value="ECO:0007669"/>
    <property type="project" value="InterPro"/>
</dbReference>
<dbReference type="PROSITE" id="PS50113">
    <property type="entry name" value="PAC"/>
    <property type="match status" value="1"/>
</dbReference>
<evidence type="ECO:0000256" key="4">
    <source>
        <dbReference type="ARBA" id="ARBA00022475"/>
    </source>
</evidence>
<dbReference type="InterPro" id="IPR003661">
    <property type="entry name" value="HisK_dim/P_dom"/>
</dbReference>
<dbReference type="InterPro" id="IPR000014">
    <property type="entry name" value="PAS"/>
</dbReference>
<comment type="caution">
    <text evidence="18">The sequence shown here is derived from an EMBL/GenBank/DDBJ whole genome shotgun (WGS) entry which is preliminary data.</text>
</comment>
<keyword evidence="19" id="KW-1185">Reference proteome</keyword>
<feature type="transmembrane region" description="Helical" evidence="14">
    <location>
        <begin position="12"/>
        <end position="29"/>
    </location>
</feature>
<feature type="domain" description="HAMP" evidence="17">
    <location>
        <begin position="195"/>
        <end position="247"/>
    </location>
</feature>
<evidence type="ECO:0000256" key="12">
    <source>
        <dbReference type="ARBA" id="ARBA00023012"/>
    </source>
</evidence>
<dbReference type="Pfam" id="PF17203">
    <property type="entry name" value="sCache_3_2"/>
    <property type="match status" value="1"/>
</dbReference>
<dbReference type="CDD" id="cd00130">
    <property type="entry name" value="PAS"/>
    <property type="match status" value="1"/>
</dbReference>
<comment type="subcellular location">
    <subcellularLocation>
        <location evidence="2">Cell membrane</location>
        <topology evidence="2">Multi-pass membrane protein</topology>
    </subcellularLocation>
</comment>
<dbReference type="InterPro" id="IPR004358">
    <property type="entry name" value="Sig_transdc_His_kin-like_C"/>
</dbReference>
<dbReference type="InterPro" id="IPR003594">
    <property type="entry name" value="HATPase_dom"/>
</dbReference>
<name>W4LW05_ENTF1</name>
<dbReference type="SMART" id="SM00388">
    <property type="entry name" value="HisKA"/>
    <property type="match status" value="1"/>
</dbReference>
<dbReference type="Gene3D" id="3.30.450.20">
    <property type="entry name" value="PAS domain"/>
    <property type="match status" value="2"/>
</dbReference>
<evidence type="ECO:0000256" key="10">
    <source>
        <dbReference type="ARBA" id="ARBA00022840"/>
    </source>
</evidence>
<dbReference type="InterPro" id="IPR005467">
    <property type="entry name" value="His_kinase_dom"/>
</dbReference>
<dbReference type="NCBIfam" id="TIGR00229">
    <property type="entry name" value="sensory_box"/>
    <property type="match status" value="1"/>
</dbReference>
<dbReference type="SUPFAM" id="SSF47384">
    <property type="entry name" value="Homodimeric domain of signal transducing histidine kinase"/>
    <property type="match status" value="1"/>
</dbReference>
<evidence type="ECO:0000259" key="17">
    <source>
        <dbReference type="PROSITE" id="PS50885"/>
    </source>
</evidence>
<comment type="catalytic activity">
    <reaction evidence="1">
        <text>ATP + protein L-histidine = ADP + protein N-phospho-L-histidine.</text>
        <dbReference type="EC" id="2.7.13.3"/>
    </reaction>
</comment>
<dbReference type="InterPro" id="IPR033463">
    <property type="entry name" value="sCache_3"/>
</dbReference>
<evidence type="ECO:0000256" key="9">
    <source>
        <dbReference type="ARBA" id="ARBA00022777"/>
    </source>
</evidence>
<dbReference type="InterPro" id="IPR029151">
    <property type="entry name" value="Sensor-like_sf"/>
</dbReference>
<dbReference type="InterPro" id="IPR013767">
    <property type="entry name" value="PAS_fold"/>
</dbReference>
<evidence type="ECO:0000256" key="14">
    <source>
        <dbReference type="SAM" id="Phobius"/>
    </source>
</evidence>
<dbReference type="InterPro" id="IPR003660">
    <property type="entry name" value="HAMP_dom"/>
</dbReference>
<dbReference type="EMBL" id="AZHW01000177">
    <property type="protein sequence ID" value="ETX02085.1"/>
    <property type="molecule type" value="Genomic_DNA"/>
</dbReference>
<dbReference type="Gene3D" id="6.10.340.10">
    <property type="match status" value="1"/>
</dbReference>
<dbReference type="HOGENOM" id="CLU_000445_89_29_7"/>
<dbReference type="SUPFAM" id="SSF103190">
    <property type="entry name" value="Sensory domain-like"/>
    <property type="match status" value="1"/>
</dbReference>
<dbReference type="SMART" id="SM00387">
    <property type="entry name" value="HATPase_c"/>
    <property type="match status" value="1"/>
</dbReference>
<dbReference type="Pfam" id="PF00989">
    <property type="entry name" value="PAS"/>
    <property type="match status" value="1"/>
</dbReference>
<evidence type="ECO:0000256" key="1">
    <source>
        <dbReference type="ARBA" id="ARBA00000085"/>
    </source>
</evidence>
<dbReference type="SUPFAM" id="SSF55874">
    <property type="entry name" value="ATPase domain of HSP90 chaperone/DNA topoisomerase II/histidine kinase"/>
    <property type="match status" value="1"/>
</dbReference>
<dbReference type="Gene3D" id="1.10.287.130">
    <property type="match status" value="1"/>
</dbReference>
<dbReference type="PRINTS" id="PR00344">
    <property type="entry name" value="BCTRLSENSOR"/>
</dbReference>
<feature type="transmembrane region" description="Helical" evidence="14">
    <location>
        <begin position="175"/>
        <end position="195"/>
    </location>
</feature>
<reference evidence="18 19" key="1">
    <citation type="journal article" date="2014" name="Nature">
        <title>An environmental bacterial taxon with a large and distinct metabolic repertoire.</title>
        <authorList>
            <person name="Wilson M.C."/>
            <person name="Mori T."/>
            <person name="Ruckert C."/>
            <person name="Uria A.R."/>
            <person name="Helf M.J."/>
            <person name="Takada K."/>
            <person name="Gernert C."/>
            <person name="Steffens U.A."/>
            <person name="Heycke N."/>
            <person name="Schmitt S."/>
            <person name="Rinke C."/>
            <person name="Helfrich E.J."/>
            <person name="Brachmann A.O."/>
            <person name="Gurgui C."/>
            <person name="Wakimoto T."/>
            <person name="Kracht M."/>
            <person name="Crusemann M."/>
            <person name="Hentschel U."/>
            <person name="Abe I."/>
            <person name="Matsunaga S."/>
            <person name="Kalinowski J."/>
            <person name="Takeyama H."/>
            <person name="Piel J."/>
        </authorList>
    </citation>
    <scope>NUCLEOTIDE SEQUENCE [LARGE SCALE GENOMIC DNA]</scope>
    <source>
        <strain evidence="19">TSY1</strain>
    </source>
</reference>
<evidence type="ECO:0000256" key="6">
    <source>
        <dbReference type="ARBA" id="ARBA00022679"/>
    </source>
</evidence>
<keyword evidence="4" id="KW-1003">Cell membrane</keyword>
<keyword evidence="6" id="KW-0808">Transferase</keyword>
<evidence type="ECO:0000256" key="7">
    <source>
        <dbReference type="ARBA" id="ARBA00022692"/>
    </source>
</evidence>
<dbReference type="Pfam" id="PF02518">
    <property type="entry name" value="HATPase_c"/>
    <property type="match status" value="1"/>
</dbReference>